<feature type="transmembrane region" description="Helical" evidence="1">
    <location>
        <begin position="73"/>
        <end position="92"/>
    </location>
</feature>
<proteinExistence type="predicted"/>
<dbReference type="Pfam" id="PF12650">
    <property type="entry name" value="DUF3784"/>
    <property type="match status" value="1"/>
</dbReference>
<dbReference type="RefSeq" id="WP_084118462.1">
    <property type="nucleotide sequence ID" value="NZ_LT838813.1"/>
</dbReference>
<protein>
    <recommendedName>
        <fullName evidence="4">DUF3784 domain-containing protein</fullName>
    </recommendedName>
</protein>
<name>A0A1W2GY95_9BACT</name>
<feature type="transmembrane region" description="Helical" evidence="1">
    <location>
        <begin position="6"/>
        <end position="25"/>
    </location>
</feature>
<keyword evidence="3" id="KW-1185">Reference proteome</keyword>
<evidence type="ECO:0000313" key="3">
    <source>
        <dbReference type="Proteomes" id="UP000192333"/>
    </source>
</evidence>
<dbReference type="OrthoDB" id="836288at2"/>
<dbReference type="AlphaFoldDB" id="A0A1W2GY95"/>
<reference evidence="3" key="1">
    <citation type="submission" date="2017-04" db="EMBL/GenBank/DDBJ databases">
        <authorList>
            <person name="Varghese N."/>
            <person name="Submissions S."/>
        </authorList>
    </citation>
    <scope>NUCLEOTIDE SEQUENCE [LARGE SCALE GENOMIC DNA]</scope>
    <source>
        <strain evidence="3">DSM 16537</strain>
    </source>
</reference>
<keyword evidence="1" id="KW-0812">Transmembrane</keyword>
<evidence type="ECO:0000256" key="1">
    <source>
        <dbReference type="SAM" id="Phobius"/>
    </source>
</evidence>
<keyword evidence="1" id="KW-0472">Membrane</keyword>
<accession>A0A1W2GY95</accession>
<keyword evidence="1" id="KW-1133">Transmembrane helix</keyword>
<feature type="transmembrane region" description="Helical" evidence="1">
    <location>
        <begin position="46"/>
        <end position="67"/>
    </location>
</feature>
<evidence type="ECO:0000313" key="2">
    <source>
        <dbReference type="EMBL" id="SMD41589.1"/>
    </source>
</evidence>
<organism evidence="2 3">
    <name type="scientific">Aquiflexum balticum DSM 16537</name>
    <dbReference type="NCBI Taxonomy" id="758820"/>
    <lineage>
        <taxon>Bacteria</taxon>
        <taxon>Pseudomonadati</taxon>
        <taxon>Bacteroidota</taxon>
        <taxon>Cytophagia</taxon>
        <taxon>Cytophagales</taxon>
        <taxon>Cyclobacteriaceae</taxon>
        <taxon>Aquiflexum</taxon>
    </lineage>
</organism>
<gene>
    <name evidence="2" type="ORF">SAMN00777080_0114</name>
</gene>
<dbReference type="Proteomes" id="UP000192333">
    <property type="component" value="Chromosome I"/>
</dbReference>
<sequence length="98" mass="10830">MQDIYVGLTFIAIGILVKIFPNLIAGYSTLSQMEKENVKVNGFPTFMMVGFFIMGSVIIAGHFIAIWLDKPSFNDSLGILVTLIGAVVFIVAGQRFRR</sequence>
<evidence type="ECO:0008006" key="4">
    <source>
        <dbReference type="Google" id="ProtNLM"/>
    </source>
</evidence>
<dbReference type="InterPro" id="IPR017259">
    <property type="entry name" value="UCP037672"/>
</dbReference>
<dbReference type="EMBL" id="LT838813">
    <property type="protein sequence ID" value="SMD41589.1"/>
    <property type="molecule type" value="Genomic_DNA"/>
</dbReference>